<feature type="compositionally biased region" description="Polar residues" evidence="2">
    <location>
        <begin position="544"/>
        <end position="554"/>
    </location>
</feature>
<keyword evidence="6" id="KW-1185">Reference proteome</keyword>
<feature type="compositionally biased region" description="Polar residues" evidence="2">
    <location>
        <begin position="356"/>
        <end position="371"/>
    </location>
</feature>
<evidence type="ECO:0000256" key="2">
    <source>
        <dbReference type="SAM" id="MobiDB-lite"/>
    </source>
</evidence>
<accession>A0A0V7ZU65</accession>
<feature type="compositionally biased region" description="Polar residues" evidence="2">
    <location>
        <begin position="413"/>
        <end position="439"/>
    </location>
</feature>
<feature type="region of interest" description="Disordered" evidence="2">
    <location>
        <begin position="272"/>
        <end position="606"/>
    </location>
</feature>
<feature type="region of interest" description="Disordered" evidence="2">
    <location>
        <begin position="1"/>
        <end position="49"/>
    </location>
</feature>
<keyword evidence="1" id="KW-0175">Coiled coil</keyword>
<evidence type="ECO:0000259" key="4">
    <source>
        <dbReference type="Pfam" id="PF13930"/>
    </source>
</evidence>
<feature type="domain" description="eCIS core" evidence="3">
    <location>
        <begin position="225"/>
        <end position="297"/>
    </location>
</feature>
<dbReference type="InterPro" id="IPR025295">
    <property type="entry name" value="eCIS_core_dom"/>
</dbReference>
<feature type="compositionally biased region" description="Basic residues" evidence="2">
    <location>
        <begin position="298"/>
        <end position="308"/>
    </location>
</feature>
<evidence type="ECO:0000259" key="3">
    <source>
        <dbReference type="Pfam" id="PF13699"/>
    </source>
</evidence>
<dbReference type="EMBL" id="LMTZ01000085">
    <property type="protein sequence ID" value="KST67695.1"/>
    <property type="molecule type" value="Genomic_DNA"/>
</dbReference>
<evidence type="ECO:0000313" key="6">
    <source>
        <dbReference type="Proteomes" id="UP000053372"/>
    </source>
</evidence>
<sequence>MGGEFVRRKSSGWGKQASVKSSTAKQQNWWEPEPKKKATDKEKWLEKKRNYKPQPVIPYAYLQEQQVSQNSEESSPIQEQEPNISLKSDESAIASKEETEEKVNLKSESETVSQDLDSEDSQEELDKKSIQTKLTVGKPGDKYEVQADATAASIMAMSDETLQRQMSDETEQSQGKDLTPNPSPLLERGEEQELGIQRKAKGENSKVAPSLESRLESSKGGGSSLPSNVSGFMEPRFGADFSDVRVHTDSRAIQMNKELGAQAFTHGNDIYYSGGKSPGNDELTAHELTHTIQQRGGKQLKPKLINKKQNKENKIQPSAVGVIQRKEVSPSQAASTTSPTQVQPESKGREHHKTAQNKSAHQTAPSQTSQDRPPAGKTSVSKNKPGKPAKTPKVQGGEGVNIPAKNISDPTGKVTQKPNKQSSQKGAQSNGVASPNNDPDFQAVVNKASQVASGEKQHQSADKKAKDAQNAAQSPANEVESRAQGKQVGEMENAPTPGFNPAAFKAQLMERIQQETPQTLEQADQFKQRNHLGGVKNEMESQVKQEQQASQTPLEQKAKEAPDPSGIKPKSITPLPPTQTGAATDNIGAQKAVPKPKTASEVELPLKATTESIDREMADAHVTEPQLANSNEPQFQAALSAKKQASANADIAPTEYRQFEQNQLSQAQTEAALTAQQQLQGMHGSRSQLLSQVVGQQVQTKGKDEQQRAKVASEIQKIYHQSKTKVETTLSSLDSRVQQVFDGGAAQAKHSFENYVDQRMKAYKQERYSGVVGKGRWLKDKLLGLPPVVNSFYQQGRRLYLQQMDGVLDRIVNIIATGLSNAKAHIANGRKTIQQYLAGLPQNLRALGHQAATDIQTQFDELEQSVDSKKDLLVDTLANKYNQNLQAIDSRIDQLKAANQGLVNKAFSAITQVISTINNIKQMLLGVLGRANGVIGNILKDPVKFLGNLITGIKQGFQNFAGNIVTHLESGFISWLTGTMAPMGIQIPDNVFSLPGVFSLVAQVLGLTYSNIRRKAVKRFGERTVLGMESSVEIFQILREQGVMGLWEQLQAQFSDLKETVIEEIKNMLVTQVITAGVKWVLSLLNPASAFVRAAMAIYDIVMFFVNRGSQVLELVNAVVDAVGAIANGAVGGAAKLVENALARALPVAIGFFASLLGVGGLANRVERIIGRVRSRIDRAIDRILLKASRLFKKTVREGKNKVNSLLEWWKLKKKFKAKDSESHTLFFRGQESSAVLMIASTPKVLDSYLSELKANNEKLSDDKVKFDNNKNLESIKLSANNIDKLKSNKSIGKRVGGEISKELDKIATNLASIQILDESIPPSKVKWTQQGEDGKSMKAEPLSLDPGGLQGSEPYEESSLWKKVSTRNNAKTTTYIRGHLLNHHVHGPGSKNNLTPITGALNSKMEREVESVVKNKVLGEKKVVSYEVDVDYGGHSGRVNIPEEAHLATSLKFKLWEMKVESGKDPKQASSWKKTNKIDITPSMSHNLPPDLAVGKLPSVDFGNASVKDIVTNITKVEGVGEKTARTIGDLLEKNRKRNRNDIDEKELMDVPSLGKVKLDKIKKLKF</sequence>
<dbReference type="InterPro" id="IPR044927">
    <property type="entry name" value="Endonuclea_NS_2"/>
</dbReference>
<gene>
    <name evidence="5" type="ORF">BC008_43850</name>
</gene>
<dbReference type="Proteomes" id="UP000053372">
    <property type="component" value="Unassembled WGS sequence"/>
</dbReference>
<feature type="compositionally biased region" description="Low complexity" evidence="2">
    <location>
        <begin position="329"/>
        <end position="343"/>
    </location>
</feature>
<dbReference type="Pfam" id="PF13699">
    <property type="entry name" value="eCIS_core"/>
    <property type="match status" value="1"/>
</dbReference>
<protein>
    <submittedName>
        <fullName evidence="5">Uncharacterized protein</fullName>
    </submittedName>
</protein>
<dbReference type="RefSeq" id="WP_058183615.1">
    <property type="nucleotide sequence ID" value="NZ_LMTZ01000085.1"/>
</dbReference>
<feature type="domain" description="Type VII secretion system protein EssD-like" evidence="4">
    <location>
        <begin position="1358"/>
        <end position="1439"/>
    </location>
</feature>
<feature type="region of interest" description="Disordered" evidence="2">
    <location>
        <begin position="63"/>
        <end position="236"/>
    </location>
</feature>
<dbReference type="Pfam" id="PF13930">
    <property type="entry name" value="Endonuclea_NS_2"/>
    <property type="match status" value="1"/>
</dbReference>
<organism evidence="5 6">
    <name type="scientific">Mastigocoleus testarum BC008</name>
    <dbReference type="NCBI Taxonomy" id="371196"/>
    <lineage>
        <taxon>Bacteria</taxon>
        <taxon>Bacillati</taxon>
        <taxon>Cyanobacteriota</taxon>
        <taxon>Cyanophyceae</taxon>
        <taxon>Nostocales</taxon>
        <taxon>Hapalosiphonaceae</taxon>
        <taxon>Mastigocoleus</taxon>
    </lineage>
</organism>
<feature type="region of interest" description="Disordered" evidence="2">
    <location>
        <begin position="1326"/>
        <end position="1359"/>
    </location>
</feature>
<feature type="coiled-coil region" evidence="1">
    <location>
        <begin position="878"/>
        <end position="905"/>
    </location>
</feature>
<reference evidence="5 6" key="1">
    <citation type="journal article" date="2015" name="Genome Announc.">
        <title>Draft Genome of the Euendolithic (true boring) Cyanobacterium Mastigocoleus testarum strain BC008.</title>
        <authorList>
            <person name="Guida B.S."/>
            <person name="Garcia-Pichel F."/>
        </authorList>
    </citation>
    <scope>NUCLEOTIDE SEQUENCE [LARGE SCALE GENOMIC DNA]</scope>
    <source>
        <strain evidence="5 6">BC008</strain>
    </source>
</reference>
<feature type="compositionally biased region" description="Basic and acidic residues" evidence="2">
    <location>
        <begin position="455"/>
        <end position="467"/>
    </location>
</feature>
<evidence type="ECO:0000313" key="5">
    <source>
        <dbReference type="EMBL" id="KST67695.1"/>
    </source>
</evidence>
<feature type="compositionally biased region" description="Polar residues" evidence="2">
    <location>
        <begin position="18"/>
        <end position="29"/>
    </location>
</feature>
<feature type="compositionally biased region" description="Low complexity" evidence="2">
    <location>
        <begin position="63"/>
        <end position="83"/>
    </location>
</feature>
<proteinExistence type="predicted"/>
<dbReference type="OrthoDB" id="292792at2"/>
<feature type="compositionally biased region" description="Basic and acidic residues" evidence="2">
    <location>
        <begin position="32"/>
        <end position="48"/>
    </location>
</feature>
<comment type="caution">
    <text evidence="5">The sequence shown here is derived from an EMBL/GenBank/DDBJ whole genome shotgun (WGS) entry which is preliminary data.</text>
</comment>
<feature type="compositionally biased region" description="Basic and acidic residues" evidence="2">
    <location>
        <begin position="87"/>
        <end position="109"/>
    </location>
</feature>
<name>A0A0V7ZU65_9CYAN</name>
<evidence type="ECO:0000256" key="1">
    <source>
        <dbReference type="SAM" id="Coils"/>
    </source>
</evidence>